<feature type="region of interest" description="Disordered" evidence="5">
    <location>
        <begin position="136"/>
        <end position="211"/>
    </location>
</feature>
<reference evidence="8" key="1">
    <citation type="submission" date="2015-01" db="EMBL/GenBank/DDBJ databases">
        <authorList>
            <person name="Durling Mikael"/>
        </authorList>
    </citation>
    <scope>NUCLEOTIDE SEQUENCE</scope>
</reference>
<dbReference type="PANTHER" id="PTHR15549">
    <property type="entry name" value="PAIRED IMMUNOGLOBULIN-LIKE TYPE 2 RECEPTOR"/>
    <property type="match status" value="1"/>
</dbReference>
<proteinExistence type="predicted"/>
<feature type="region of interest" description="Disordered" evidence="5">
    <location>
        <begin position="242"/>
        <end position="264"/>
    </location>
</feature>
<feature type="chain" id="PRO_5044541108" description="Mid2 domain-containing protein" evidence="7">
    <location>
        <begin position="28"/>
        <end position="417"/>
    </location>
</feature>
<dbReference type="CDD" id="cd12087">
    <property type="entry name" value="TM_EGFR-like"/>
    <property type="match status" value="1"/>
</dbReference>
<evidence type="ECO:0008006" key="10">
    <source>
        <dbReference type="Google" id="ProtNLM"/>
    </source>
</evidence>
<evidence type="ECO:0000256" key="3">
    <source>
        <dbReference type="ARBA" id="ARBA00022989"/>
    </source>
</evidence>
<keyword evidence="3 6" id="KW-1133">Transmembrane helix</keyword>
<evidence type="ECO:0000256" key="5">
    <source>
        <dbReference type="SAM" id="MobiDB-lite"/>
    </source>
</evidence>
<evidence type="ECO:0000256" key="1">
    <source>
        <dbReference type="ARBA" id="ARBA00004167"/>
    </source>
</evidence>
<feature type="compositionally biased region" description="Low complexity" evidence="5">
    <location>
        <begin position="147"/>
        <end position="190"/>
    </location>
</feature>
<evidence type="ECO:0000313" key="9">
    <source>
        <dbReference type="EMBL" id="KAF9751581.1"/>
    </source>
</evidence>
<gene>
    <name evidence="8" type="ORF">BN869_000003067_1</name>
    <name evidence="9" type="ORF">IM811_013375</name>
</gene>
<accession>A0A0B7JUL0</accession>
<dbReference type="Proteomes" id="UP000616885">
    <property type="component" value="Unassembled WGS sequence"/>
</dbReference>
<keyword evidence="4 6" id="KW-0472">Membrane</keyword>
<evidence type="ECO:0000256" key="7">
    <source>
        <dbReference type="SAM" id="SignalP"/>
    </source>
</evidence>
<evidence type="ECO:0000256" key="2">
    <source>
        <dbReference type="ARBA" id="ARBA00022692"/>
    </source>
</evidence>
<dbReference type="PANTHER" id="PTHR15549:SF26">
    <property type="entry name" value="AXIAL BUDDING PATTERN PROTEIN 2-RELATED"/>
    <property type="match status" value="1"/>
</dbReference>
<sequence length="417" mass="44220">MVRLPLLPALPLRVLIITALSASLVSAVPANLLFARQSTCPTNAFRCENSSFCCSNGNTCISLAGNTTVLCCPKDSTSNCSKIQTITCNVDSLNSKDNPDAPVKTTVFDVALPKCGDMCCPFGYSCSAEGSECVKDQDQSQPPKGHSTTTSASTSTKTSTTRSTGVPTTQPSTTGALTTASTTGGSATSTQVPTASATNDEAAGGKEKTYGPNVSAIVGGIMAGLIVLGIVGGIIFWCTRRRAKKGSASSEKPRSDRSGFSTIISDPIVQPNSYRTEFILRPPSTPPRTDRQSIPCISEDRITRRSIRNPFNSPSPSDAGTNSRIPSFCEDSPPRQGQVGARLAPIRTMKASSQYLKPQRTSIHRQPSGECINVFADSNAVDDQFNRQTTFTELMDRADLKGVGRDKPYVPGTTPRI</sequence>
<comment type="subcellular location">
    <subcellularLocation>
        <location evidence="1">Membrane</location>
        <topology evidence="1">Single-pass membrane protein</topology>
    </subcellularLocation>
</comment>
<evidence type="ECO:0000256" key="4">
    <source>
        <dbReference type="ARBA" id="ARBA00023136"/>
    </source>
</evidence>
<dbReference type="EMBL" id="JADCTT010000005">
    <property type="protein sequence ID" value="KAF9751581.1"/>
    <property type="molecule type" value="Genomic_DNA"/>
</dbReference>
<feature type="transmembrane region" description="Helical" evidence="6">
    <location>
        <begin position="216"/>
        <end position="238"/>
    </location>
</feature>
<name>A0A0B7JUL0_BIOOC</name>
<dbReference type="EMBL" id="CDPU01000006">
    <property type="protein sequence ID" value="CEO47012.1"/>
    <property type="molecule type" value="Genomic_DNA"/>
</dbReference>
<dbReference type="GO" id="GO:0016020">
    <property type="term" value="C:membrane"/>
    <property type="evidence" value="ECO:0007669"/>
    <property type="project" value="UniProtKB-SubCell"/>
</dbReference>
<protein>
    <recommendedName>
        <fullName evidence="10">Mid2 domain-containing protein</fullName>
    </recommendedName>
</protein>
<keyword evidence="2 6" id="KW-0812">Transmembrane</keyword>
<reference evidence="9" key="2">
    <citation type="submission" date="2020-10" db="EMBL/GenBank/DDBJ databases">
        <title>High-Quality Genome Resource of Clonostachys rosea strain S41 by Oxford Nanopore Long-Read Sequencing.</title>
        <authorList>
            <person name="Wang H."/>
        </authorList>
    </citation>
    <scope>NUCLEOTIDE SEQUENCE</scope>
    <source>
        <strain evidence="9">S41</strain>
    </source>
</reference>
<evidence type="ECO:0000313" key="8">
    <source>
        <dbReference type="EMBL" id="CEO47012.1"/>
    </source>
</evidence>
<dbReference type="InterPro" id="IPR051694">
    <property type="entry name" value="Immunoregulatory_rcpt-like"/>
</dbReference>
<organism evidence="8">
    <name type="scientific">Bionectria ochroleuca</name>
    <name type="common">Gliocladium roseum</name>
    <dbReference type="NCBI Taxonomy" id="29856"/>
    <lineage>
        <taxon>Eukaryota</taxon>
        <taxon>Fungi</taxon>
        <taxon>Dikarya</taxon>
        <taxon>Ascomycota</taxon>
        <taxon>Pezizomycotina</taxon>
        <taxon>Sordariomycetes</taxon>
        <taxon>Hypocreomycetidae</taxon>
        <taxon>Hypocreales</taxon>
        <taxon>Bionectriaceae</taxon>
        <taxon>Clonostachys</taxon>
    </lineage>
</organism>
<keyword evidence="7" id="KW-0732">Signal</keyword>
<dbReference type="GO" id="GO:0071944">
    <property type="term" value="C:cell periphery"/>
    <property type="evidence" value="ECO:0007669"/>
    <property type="project" value="UniProtKB-ARBA"/>
</dbReference>
<feature type="signal peptide" evidence="7">
    <location>
        <begin position="1"/>
        <end position="27"/>
    </location>
</feature>
<dbReference type="AlphaFoldDB" id="A0A0B7JUL0"/>
<evidence type="ECO:0000256" key="6">
    <source>
        <dbReference type="SAM" id="Phobius"/>
    </source>
</evidence>